<dbReference type="SMART" id="SM00382">
    <property type="entry name" value="AAA"/>
    <property type="match status" value="1"/>
</dbReference>
<dbReference type="PANTHER" id="PTHR42794">
    <property type="entry name" value="HEMIN IMPORT ATP-BINDING PROTEIN HMUV"/>
    <property type="match status" value="1"/>
</dbReference>
<dbReference type="GO" id="GO:0005524">
    <property type="term" value="F:ATP binding"/>
    <property type="evidence" value="ECO:0007669"/>
    <property type="project" value="UniProtKB-KW"/>
</dbReference>
<dbReference type="InterPro" id="IPR017871">
    <property type="entry name" value="ABC_transporter-like_CS"/>
</dbReference>
<reference evidence="7 8" key="1">
    <citation type="submission" date="2020-04" db="EMBL/GenBank/DDBJ databases">
        <title>MicrobeNet Type strains.</title>
        <authorList>
            <person name="Nicholson A.C."/>
        </authorList>
    </citation>
    <scope>NUCLEOTIDE SEQUENCE [LARGE SCALE GENOMIC DNA]</scope>
    <source>
        <strain evidence="7 8">DSM 45078</strain>
    </source>
</reference>
<protein>
    <submittedName>
        <fullName evidence="7">ABC transporter ATP-binding protein</fullName>
    </submittedName>
</protein>
<keyword evidence="4" id="KW-1278">Translocase</keyword>
<dbReference type="InterPro" id="IPR027417">
    <property type="entry name" value="P-loop_NTPase"/>
</dbReference>
<dbReference type="Gene3D" id="3.40.50.300">
    <property type="entry name" value="P-loop containing nucleotide triphosphate hydrolases"/>
    <property type="match status" value="1"/>
</dbReference>
<dbReference type="CDD" id="cd03214">
    <property type="entry name" value="ABC_Iron-Siderophores_B12_Hemin"/>
    <property type="match status" value="1"/>
</dbReference>
<proteinExistence type="predicted"/>
<dbReference type="Proteomes" id="UP000565715">
    <property type="component" value="Unassembled WGS sequence"/>
</dbReference>
<keyword evidence="3 7" id="KW-0067">ATP-binding</keyword>
<dbReference type="InterPro" id="IPR003439">
    <property type="entry name" value="ABC_transporter-like_ATP-bd"/>
</dbReference>
<evidence type="ECO:0000313" key="8">
    <source>
        <dbReference type="Proteomes" id="UP000565715"/>
    </source>
</evidence>
<feature type="domain" description="ABC transporter" evidence="6">
    <location>
        <begin position="4"/>
        <end position="239"/>
    </location>
</feature>
<dbReference type="EMBL" id="JAAXOO010000004">
    <property type="protein sequence ID" value="NKY34607.1"/>
    <property type="molecule type" value="Genomic_DNA"/>
</dbReference>
<feature type="region of interest" description="Disordered" evidence="5">
    <location>
        <begin position="262"/>
        <end position="301"/>
    </location>
</feature>
<evidence type="ECO:0000259" key="6">
    <source>
        <dbReference type="PROSITE" id="PS50893"/>
    </source>
</evidence>
<dbReference type="InterPro" id="IPR003593">
    <property type="entry name" value="AAA+_ATPase"/>
</dbReference>
<dbReference type="PROSITE" id="PS50893">
    <property type="entry name" value="ABC_TRANSPORTER_2"/>
    <property type="match status" value="1"/>
</dbReference>
<dbReference type="PROSITE" id="PS00211">
    <property type="entry name" value="ABC_TRANSPORTER_1"/>
    <property type="match status" value="1"/>
</dbReference>
<name>A0A846XGL0_9NOCA</name>
<dbReference type="SUPFAM" id="SSF52540">
    <property type="entry name" value="P-loop containing nucleoside triphosphate hydrolases"/>
    <property type="match status" value="1"/>
</dbReference>
<dbReference type="GO" id="GO:0016887">
    <property type="term" value="F:ATP hydrolysis activity"/>
    <property type="evidence" value="ECO:0007669"/>
    <property type="project" value="InterPro"/>
</dbReference>
<accession>A0A846XGL0</accession>
<organism evidence="7 8">
    <name type="scientific">Nocardia speluncae</name>
    <dbReference type="NCBI Taxonomy" id="419477"/>
    <lineage>
        <taxon>Bacteria</taxon>
        <taxon>Bacillati</taxon>
        <taxon>Actinomycetota</taxon>
        <taxon>Actinomycetes</taxon>
        <taxon>Mycobacteriales</taxon>
        <taxon>Nocardiaceae</taxon>
        <taxon>Nocardia</taxon>
    </lineage>
</organism>
<dbReference type="FunFam" id="3.40.50.300:FF:000134">
    <property type="entry name" value="Iron-enterobactin ABC transporter ATP-binding protein"/>
    <property type="match status" value="1"/>
</dbReference>
<sequence>MPAVACVRVSAERGGIEVLHEVDLSIAAGAWVSLVGPNGSGKTTLLHALAGLVPATGDIRVADVIPGRSSRRATARAVALMPQRPVVPEGVTVRDLIHLGRTPHIARFGSETLRDRKIVDRVVARLELEEFTARSATELSGGELQRVVLARALAQQPRVLLLDEPTSALDIGHQQQVLDLVDSLRREEGLTVVAAMHDLTSAAQYGERLILLDRGRMVADGPPAEVLTVERIAEVYGACVEVLDRRDGRAVLPLRGASLSAAEPFGRSAREDTRSGESWTGRPPAGGSLPDGTRPEGTESP</sequence>
<comment type="caution">
    <text evidence="7">The sequence shown here is derived from an EMBL/GenBank/DDBJ whole genome shotgun (WGS) entry which is preliminary data.</text>
</comment>
<evidence type="ECO:0000256" key="1">
    <source>
        <dbReference type="ARBA" id="ARBA00022448"/>
    </source>
</evidence>
<keyword evidence="2" id="KW-0547">Nucleotide-binding</keyword>
<evidence type="ECO:0000256" key="2">
    <source>
        <dbReference type="ARBA" id="ARBA00022741"/>
    </source>
</evidence>
<evidence type="ECO:0000256" key="3">
    <source>
        <dbReference type="ARBA" id="ARBA00022840"/>
    </source>
</evidence>
<dbReference type="AlphaFoldDB" id="A0A846XGL0"/>
<keyword evidence="1" id="KW-0813">Transport</keyword>
<dbReference type="PANTHER" id="PTHR42794:SF1">
    <property type="entry name" value="HEMIN IMPORT ATP-BINDING PROTEIN HMUV"/>
    <property type="match status" value="1"/>
</dbReference>
<keyword evidence="8" id="KW-1185">Reference proteome</keyword>
<evidence type="ECO:0000256" key="4">
    <source>
        <dbReference type="ARBA" id="ARBA00022967"/>
    </source>
</evidence>
<gene>
    <name evidence="7" type="ORF">HGA13_16210</name>
</gene>
<dbReference type="Pfam" id="PF00005">
    <property type="entry name" value="ABC_tran"/>
    <property type="match status" value="1"/>
</dbReference>
<evidence type="ECO:0000313" key="7">
    <source>
        <dbReference type="EMBL" id="NKY34607.1"/>
    </source>
</evidence>
<evidence type="ECO:0000256" key="5">
    <source>
        <dbReference type="SAM" id="MobiDB-lite"/>
    </source>
</evidence>